<feature type="coiled-coil region" evidence="1">
    <location>
        <begin position="333"/>
        <end position="360"/>
    </location>
</feature>
<dbReference type="Gene3D" id="2.60.200.20">
    <property type="match status" value="1"/>
</dbReference>
<sequence length="610" mass="67752">MEYTFPKWAEPPKEDCEWSVEEIKNGVVLATYELKGACTTMGRASTELPTAHESCSRLHARIAFDGMGVPWLRDLGSAHGTRVNRRALPPQAVGRSEDGTGTGSRGVIVYPGDLIQLGESTRSYCLVGPPSYERGAKIPPMDSTKQSHANAAANKIDTTPLSEEDAEHDHDDNDDVTKNSGIPLDQLVDQIPDKHRKAYDKWMAKQYKLANLQTESQRIQNKASVEELSAGQTRQLERNTERSQELQRELENMEQELRQKIFGKPATGHGNTAGGSKKRRRGQDNEEYSAEDDDVDDFYDRTRDDAREREDGLDQEETEQSLTAKWGSLHSSLQRCEFDMARSQHQLSKLEARTAMADEEDVFFLKNDLQLAKEAQQKAQKAHDAIQFKLSRVEKLLMVVNHRLVFDRKLGIVSDKSSLSKAVNMEASSAQHVAPHVVPKTSGNGLLMLPPPAKQMKLPSTLSTSTNVDELTPRNENTLVESSFSMPPPRPKQNEGPMPPPSTIVINKNMLPPPIRVKPKPQLPERPNPNKAGTMSFLQSSSSTSRKERMKGPHVIDSKVIALQSSSDASAADDTTTPTTIDLKKDEWRAPKGQDGSGITKLNAKFAGRY</sequence>
<feature type="region of interest" description="Disordered" evidence="2">
    <location>
        <begin position="223"/>
        <end position="247"/>
    </location>
</feature>
<evidence type="ECO:0000313" key="4">
    <source>
        <dbReference type="EMBL" id="CAD9827637.1"/>
    </source>
</evidence>
<protein>
    <recommendedName>
        <fullName evidence="3">FHA domain-containing protein</fullName>
    </recommendedName>
</protein>
<dbReference type="InterPro" id="IPR050923">
    <property type="entry name" value="Cell_Proc_Reg/RNA_Proc"/>
</dbReference>
<feature type="compositionally biased region" description="Basic and acidic residues" evidence="2">
    <location>
        <begin position="235"/>
        <end position="247"/>
    </location>
</feature>
<feature type="domain" description="FHA" evidence="3">
    <location>
        <begin position="39"/>
        <end position="88"/>
    </location>
</feature>
<feature type="region of interest" description="Disordered" evidence="2">
    <location>
        <begin position="159"/>
        <end position="183"/>
    </location>
</feature>
<dbReference type="Pfam" id="PF00498">
    <property type="entry name" value="FHA"/>
    <property type="match status" value="1"/>
</dbReference>
<feature type="compositionally biased region" description="Pro residues" evidence="2">
    <location>
        <begin position="486"/>
        <end position="502"/>
    </location>
</feature>
<dbReference type="PANTHER" id="PTHR23308">
    <property type="entry name" value="NUCLEAR INHIBITOR OF PROTEIN PHOSPHATASE-1"/>
    <property type="match status" value="1"/>
</dbReference>
<feature type="compositionally biased region" description="Basic and acidic residues" evidence="2">
    <location>
        <begin position="167"/>
        <end position="177"/>
    </location>
</feature>
<feature type="compositionally biased region" description="Basic and acidic residues" evidence="2">
    <location>
        <begin position="582"/>
        <end position="592"/>
    </location>
</feature>
<evidence type="ECO:0000256" key="2">
    <source>
        <dbReference type="SAM" id="MobiDB-lite"/>
    </source>
</evidence>
<name>A0A7S2UR41_9STRA</name>
<dbReference type="InterPro" id="IPR000253">
    <property type="entry name" value="FHA_dom"/>
</dbReference>
<feature type="compositionally biased region" description="Low complexity" evidence="2">
    <location>
        <begin position="565"/>
        <end position="577"/>
    </location>
</feature>
<organism evidence="4">
    <name type="scientific">Attheya septentrionalis</name>
    <dbReference type="NCBI Taxonomy" id="420275"/>
    <lineage>
        <taxon>Eukaryota</taxon>
        <taxon>Sar</taxon>
        <taxon>Stramenopiles</taxon>
        <taxon>Ochrophyta</taxon>
        <taxon>Bacillariophyta</taxon>
        <taxon>Coscinodiscophyceae</taxon>
        <taxon>Chaetocerotophycidae</taxon>
        <taxon>Chaetocerotales</taxon>
        <taxon>Attheyaceae</taxon>
        <taxon>Attheya</taxon>
    </lineage>
</organism>
<dbReference type="AlphaFoldDB" id="A0A7S2UR41"/>
<feature type="compositionally biased region" description="Basic and acidic residues" evidence="2">
    <location>
        <begin position="298"/>
        <end position="312"/>
    </location>
</feature>
<feature type="compositionally biased region" description="Basic and acidic residues" evidence="2">
    <location>
        <begin position="545"/>
        <end position="557"/>
    </location>
</feature>
<proteinExistence type="predicted"/>
<feature type="region of interest" description="Disordered" evidence="2">
    <location>
        <begin position="457"/>
        <end position="610"/>
    </location>
</feature>
<dbReference type="PROSITE" id="PS50006">
    <property type="entry name" value="FHA_DOMAIN"/>
    <property type="match status" value="1"/>
</dbReference>
<dbReference type="EMBL" id="HBHQ01028703">
    <property type="protein sequence ID" value="CAD9827637.1"/>
    <property type="molecule type" value="Transcribed_RNA"/>
</dbReference>
<reference evidence="4" key="1">
    <citation type="submission" date="2021-01" db="EMBL/GenBank/DDBJ databases">
        <authorList>
            <person name="Corre E."/>
            <person name="Pelletier E."/>
            <person name="Niang G."/>
            <person name="Scheremetjew M."/>
            <person name="Finn R."/>
            <person name="Kale V."/>
            <person name="Holt S."/>
            <person name="Cochrane G."/>
            <person name="Meng A."/>
            <person name="Brown T."/>
            <person name="Cohen L."/>
        </authorList>
    </citation>
    <scope>NUCLEOTIDE SEQUENCE</scope>
    <source>
        <strain evidence="4">CCMP2084</strain>
    </source>
</reference>
<feature type="compositionally biased region" description="Acidic residues" evidence="2">
    <location>
        <begin position="285"/>
        <end position="297"/>
    </location>
</feature>
<dbReference type="InterPro" id="IPR008984">
    <property type="entry name" value="SMAD_FHA_dom_sf"/>
</dbReference>
<dbReference type="SUPFAM" id="SSF49879">
    <property type="entry name" value="SMAD/FHA domain"/>
    <property type="match status" value="1"/>
</dbReference>
<gene>
    <name evidence="4" type="ORF">ASEP1449_LOCUS19471</name>
</gene>
<feature type="compositionally biased region" description="Polar residues" evidence="2">
    <location>
        <begin position="458"/>
        <end position="485"/>
    </location>
</feature>
<keyword evidence="1" id="KW-0175">Coiled coil</keyword>
<dbReference type="SMART" id="SM00240">
    <property type="entry name" value="FHA"/>
    <property type="match status" value="1"/>
</dbReference>
<evidence type="ECO:0000256" key="1">
    <source>
        <dbReference type="SAM" id="Coils"/>
    </source>
</evidence>
<feature type="compositionally biased region" description="Pro residues" evidence="2">
    <location>
        <begin position="511"/>
        <end position="527"/>
    </location>
</feature>
<feature type="region of interest" description="Disordered" evidence="2">
    <location>
        <begin position="259"/>
        <end position="325"/>
    </location>
</feature>
<accession>A0A7S2UR41</accession>
<evidence type="ECO:0000259" key="3">
    <source>
        <dbReference type="PROSITE" id="PS50006"/>
    </source>
</evidence>